<feature type="domain" description="HicB-like antitoxin of toxin-antitoxin system" evidence="1">
    <location>
        <begin position="13"/>
        <end position="67"/>
    </location>
</feature>
<dbReference type="PANTHER" id="PTHR34504:SF4">
    <property type="entry name" value="ANTITOXIN HICB"/>
    <property type="match status" value="1"/>
</dbReference>
<name>A0A1G1X3B3_9BACT</name>
<evidence type="ECO:0000313" key="3">
    <source>
        <dbReference type="Proteomes" id="UP000177528"/>
    </source>
</evidence>
<dbReference type="InterPro" id="IPR035069">
    <property type="entry name" value="TTHA1013/TTHA0281-like"/>
</dbReference>
<dbReference type="Pfam" id="PF15919">
    <property type="entry name" value="HicB_lk_antitox"/>
    <property type="match status" value="1"/>
</dbReference>
<dbReference type="AlphaFoldDB" id="A0A1G1X3B3"/>
<gene>
    <name evidence="2" type="ORF">A3D99_03265</name>
</gene>
<comment type="caution">
    <text evidence="2">The sequence shown here is derived from an EMBL/GenBank/DDBJ whole genome shotgun (WGS) entry which is preliminary data.</text>
</comment>
<evidence type="ECO:0000313" key="2">
    <source>
        <dbReference type="EMBL" id="OGY34488.1"/>
    </source>
</evidence>
<dbReference type="SUPFAM" id="SSF143100">
    <property type="entry name" value="TTHA1013/TTHA0281-like"/>
    <property type="match status" value="1"/>
</dbReference>
<dbReference type="InterPro" id="IPR051404">
    <property type="entry name" value="TA_system_antitoxin"/>
</dbReference>
<organism evidence="2 3">
    <name type="scientific">Candidatus Andersenbacteria bacterium RIFCSPHIGHO2_12_FULL_45_11</name>
    <dbReference type="NCBI Taxonomy" id="1797281"/>
    <lineage>
        <taxon>Bacteria</taxon>
        <taxon>Candidatus Anderseniibacteriota</taxon>
    </lineage>
</organism>
<dbReference type="InterPro" id="IPR031807">
    <property type="entry name" value="HicB-like"/>
</dbReference>
<sequence length="81" mass="8781">METVERKLHSFTAVFEPAPEGGYVVYVPALPGCATQGETFEEAQANAKDAIEGYLKAMNDLNEDITFESESTIISRIPAAV</sequence>
<proteinExistence type="predicted"/>
<accession>A0A1G1X3B3</accession>
<reference evidence="2 3" key="1">
    <citation type="journal article" date="2016" name="Nat. Commun.">
        <title>Thousands of microbial genomes shed light on interconnected biogeochemical processes in an aquifer system.</title>
        <authorList>
            <person name="Anantharaman K."/>
            <person name="Brown C.T."/>
            <person name="Hug L.A."/>
            <person name="Sharon I."/>
            <person name="Castelle C.J."/>
            <person name="Probst A.J."/>
            <person name="Thomas B.C."/>
            <person name="Singh A."/>
            <person name="Wilkins M.J."/>
            <person name="Karaoz U."/>
            <person name="Brodie E.L."/>
            <person name="Williams K.H."/>
            <person name="Hubbard S.S."/>
            <person name="Banfield J.F."/>
        </authorList>
    </citation>
    <scope>NUCLEOTIDE SEQUENCE [LARGE SCALE GENOMIC DNA]</scope>
</reference>
<dbReference type="EMBL" id="MHHR01000013">
    <property type="protein sequence ID" value="OGY34488.1"/>
    <property type="molecule type" value="Genomic_DNA"/>
</dbReference>
<dbReference type="Proteomes" id="UP000177528">
    <property type="component" value="Unassembled WGS sequence"/>
</dbReference>
<dbReference type="PANTHER" id="PTHR34504">
    <property type="entry name" value="ANTITOXIN HICB"/>
    <property type="match status" value="1"/>
</dbReference>
<evidence type="ECO:0000259" key="1">
    <source>
        <dbReference type="Pfam" id="PF15919"/>
    </source>
</evidence>
<protein>
    <recommendedName>
        <fullName evidence="1">HicB-like antitoxin of toxin-antitoxin system domain-containing protein</fullName>
    </recommendedName>
</protein>
<dbReference type="Gene3D" id="3.30.160.250">
    <property type="match status" value="1"/>
</dbReference>